<dbReference type="Proteomes" id="UP001374535">
    <property type="component" value="Chromosome 11"/>
</dbReference>
<name>A0AAQ3MG85_VIGMU</name>
<feature type="compositionally biased region" description="Basic residues" evidence="1">
    <location>
        <begin position="135"/>
        <end position="150"/>
    </location>
</feature>
<evidence type="ECO:0000256" key="1">
    <source>
        <dbReference type="SAM" id="MobiDB-lite"/>
    </source>
</evidence>
<accession>A0AAQ3MG85</accession>
<evidence type="ECO:0000313" key="2">
    <source>
        <dbReference type="EMBL" id="WVY90540.1"/>
    </source>
</evidence>
<gene>
    <name evidence="2" type="ORF">V8G54_036054</name>
</gene>
<dbReference type="AlphaFoldDB" id="A0AAQ3MG85"/>
<proteinExistence type="predicted"/>
<feature type="region of interest" description="Disordered" evidence="1">
    <location>
        <begin position="120"/>
        <end position="153"/>
    </location>
</feature>
<reference evidence="2 3" key="1">
    <citation type="journal article" date="2023" name="Life. Sci Alliance">
        <title>Evolutionary insights into 3D genome organization and epigenetic landscape of Vigna mungo.</title>
        <authorList>
            <person name="Junaid A."/>
            <person name="Singh B."/>
            <person name="Bhatia S."/>
        </authorList>
    </citation>
    <scope>NUCLEOTIDE SEQUENCE [LARGE SCALE GENOMIC DNA]</scope>
    <source>
        <strain evidence="2">Urdbean</strain>
    </source>
</reference>
<organism evidence="2 3">
    <name type="scientific">Vigna mungo</name>
    <name type="common">Black gram</name>
    <name type="synonym">Phaseolus mungo</name>
    <dbReference type="NCBI Taxonomy" id="3915"/>
    <lineage>
        <taxon>Eukaryota</taxon>
        <taxon>Viridiplantae</taxon>
        <taxon>Streptophyta</taxon>
        <taxon>Embryophyta</taxon>
        <taxon>Tracheophyta</taxon>
        <taxon>Spermatophyta</taxon>
        <taxon>Magnoliopsida</taxon>
        <taxon>eudicotyledons</taxon>
        <taxon>Gunneridae</taxon>
        <taxon>Pentapetalae</taxon>
        <taxon>rosids</taxon>
        <taxon>fabids</taxon>
        <taxon>Fabales</taxon>
        <taxon>Fabaceae</taxon>
        <taxon>Papilionoideae</taxon>
        <taxon>50 kb inversion clade</taxon>
        <taxon>NPAAA clade</taxon>
        <taxon>indigoferoid/millettioid clade</taxon>
        <taxon>Phaseoleae</taxon>
        <taxon>Vigna</taxon>
    </lineage>
</organism>
<dbReference type="EMBL" id="CP144690">
    <property type="protein sequence ID" value="WVY90540.1"/>
    <property type="molecule type" value="Genomic_DNA"/>
</dbReference>
<evidence type="ECO:0000313" key="3">
    <source>
        <dbReference type="Proteomes" id="UP001374535"/>
    </source>
</evidence>
<sequence length="184" mass="20847">MSSVATSNRLQNGGGAVDLERRDVVFSGGYAWIPIWGLVEEKWNGVTGNGLDATMDVAGNCASGEGYGSHIGRRRKGAYVLDEEEEASLRRRQHEKRMSSGSMKMKVLDSRKMKKIEEKKSLGTARRQTPGVGRFNRRRRQQQRNMCRRWKSGESLGVEMKKVKVKVAMESQEDKRRKEKATLL</sequence>
<keyword evidence="3" id="KW-1185">Reference proteome</keyword>
<protein>
    <submittedName>
        <fullName evidence="2">Uncharacterized protein</fullName>
    </submittedName>
</protein>